<keyword evidence="1" id="KW-0677">Repeat</keyword>
<evidence type="ECO:0000256" key="3">
    <source>
        <dbReference type="PROSITE-ProRule" id="PRU00023"/>
    </source>
</evidence>
<reference evidence="6 7" key="1">
    <citation type="submission" date="2024-11" db="EMBL/GenBank/DDBJ databases">
        <title>Adaptive evolution of stress response genes in parasites aligns with host niche diversity.</title>
        <authorList>
            <person name="Hahn C."/>
            <person name="Resl P."/>
        </authorList>
    </citation>
    <scope>NUCLEOTIDE SEQUENCE [LARGE SCALE GENOMIC DNA]</scope>
    <source>
        <strain evidence="6">EGGRZ-B1_66</strain>
        <tissue evidence="6">Body</tissue>
    </source>
</reference>
<evidence type="ECO:0000259" key="5">
    <source>
        <dbReference type="PROSITE" id="PS50225"/>
    </source>
</evidence>
<dbReference type="SMART" id="SM00969">
    <property type="entry name" value="SOCS_box"/>
    <property type="match status" value="1"/>
</dbReference>
<dbReference type="SMART" id="SM00248">
    <property type="entry name" value="ANK"/>
    <property type="match status" value="6"/>
</dbReference>
<dbReference type="Pfam" id="PF00023">
    <property type="entry name" value="Ank"/>
    <property type="match status" value="1"/>
</dbReference>
<dbReference type="Pfam" id="PF12796">
    <property type="entry name" value="Ank_2"/>
    <property type="match status" value="3"/>
</dbReference>
<dbReference type="Pfam" id="PF07525">
    <property type="entry name" value="SOCS_box"/>
    <property type="match status" value="1"/>
</dbReference>
<dbReference type="PROSITE" id="PS50297">
    <property type="entry name" value="ANK_REP_REGION"/>
    <property type="match status" value="5"/>
</dbReference>
<organism evidence="6 7">
    <name type="scientific">Cichlidogyrus casuarinus</name>
    <dbReference type="NCBI Taxonomy" id="1844966"/>
    <lineage>
        <taxon>Eukaryota</taxon>
        <taxon>Metazoa</taxon>
        <taxon>Spiralia</taxon>
        <taxon>Lophotrochozoa</taxon>
        <taxon>Platyhelminthes</taxon>
        <taxon>Monogenea</taxon>
        <taxon>Monopisthocotylea</taxon>
        <taxon>Dactylogyridea</taxon>
        <taxon>Ancyrocephalidae</taxon>
        <taxon>Cichlidogyrus</taxon>
    </lineage>
</organism>
<evidence type="ECO:0000256" key="4">
    <source>
        <dbReference type="SAM" id="MobiDB-lite"/>
    </source>
</evidence>
<protein>
    <recommendedName>
        <fullName evidence="5">SOCS box domain-containing protein</fullName>
    </recommendedName>
</protein>
<feature type="repeat" description="ANK" evidence="3">
    <location>
        <begin position="328"/>
        <end position="360"/>
    </location>
</feature>
<feature type="repeat" description="ANK" evidence="3">
    <location>
        <begin position="239"/>
        <end position="271"/>
    </location>
</feature>
<dbReference type="InterPro" id="IPR002110">
    <property type="entry name" value="Ankyrin_rpt"/>
</dbReference>
<dbReference type="InterPro" id="IPR001496">
    <property type="entry name" value="SOCS_box"/>
</dbReference>
<sequence length="471" mass="50744">MPGWQRLSSSSKQRFCLRQDGPESAAASRDVQHVTTTSSSLCGATSHSLCSAPLSASTHLSTSGLNACLKASNSRPLVSPAGDEINLPCHPYTLTNARAKVNIDKQDKIGMTALMIAAEAGTSGLNMFQSLLDAGAELKILDKMSMTALHYACYVGALSTVRCAFEHPVFCLGSTNSSKNCSSSNQIPVLPVQANLTGSAAFLCTSRTSLLANDNTATPIHSAAVKKTAYDLLNTQDKYGRTPMYLATARGHTDVVNYLLSLGADIHIANKESKSPLYISAYFGHLDIVDQADSHHKTPLYVATYHGRFDIVELLLAAGASVNAVDKNGKTALYIAVLHGHLALANKLLSAGASVNHPDHEGLGPLHMAVKFPKLDLPMIKLLLKHGCDPVNLAAFTRWLLAHGIISDEYIEGDPELKSWLHLEESNVKSLKRLCRQEIQRALGKEESMGHKIARLPLPDQLRSYVSMKAL</sequence>
<feature type="repeat" description="ANK" evidence="3">
    <location>
        <begin position="361"/>
        <end position="389"/>
    </location>
</feature>
<dbReference type="PROSITE" id="PS50225">
    <property type="entry name" value="SOCS"/>
    <property type="match status" value="1"/>
</dbReference>
<evidence type="ECO:0000313" key="6">
    <source>
        <dbReference type="EMBL" id="KAL3308119.1"/>
    </source>
</evidence>
<feature type="repeat" description="ANK" evidence="3">
    <location>
        <begin position="295"/>
        <end position="327"/>
    </location>
</feature>
<dbReference type="PANTHER" id="PTHR24124">
    <property type="entry name" value="ANKYRIN REPEAT FAMILY A"/>
    <property type="match status" value="1"/>
</dbReference>
<dbReference type="PRINTS" id="PR01415">
    <property type="entry name" value="ANKYRIN"/>
</dbReference>
<feature type="compositionally biased region" description="Polar residues" evidence="4">
    <location>
        <begin position="1"/>
        <end position="13"/>
    </location>
</feature>
<dbReference type="PANTHER" id="PTHR24124:SF14">
    <property type="entry name" value="CHROMOSOME UNDETERMINED SCAFFOLD_25, WHOLE GENOME SHOTGUN SEQUENCE"/>
    <property type="match status" value="1"/>
</dbReference>
<name>A0ABD2PLB4_9PLAT</name>
<dbReference type="SUPFAM" id="SSF48403">
    <property type="entry name" value="Ankyrin repeat"/>
    <property type="match status" value="1"/>
</dbReference>
<keyword evidence="2 3" id="KW-0040">ANK repeat</keyword>
<accession>A0ABD2PLB4</accession>
<proteinExistence type="predicted"/>
<dbReference type="AlphaFoldDB" id="A0ABD2PLB4"/>
<dbReference type="SUPFAM" id="SSF158235">
    <property type="entry name" value="SOCS box-like"/>
    <property type="match status" value="1"/>
</dbReference>
<dbReference type="EMBL" id="JBJKFK010005819">
    <property type="protein sequence ID" value="KAL3308119.1"/>
    <property type="molecule type" value="Genomic_DNA"/>
</dbReference>
<evidence type="ECO:0000256" key="1">
    <source>
        <dbReference type="ARBA" id="ARBA00022737"/>
    </source>
</evidence>
<dbReference type="Gene3D" id="1.25.40.20">
    <property type="entry name" value="Ankyrin repeat-containing domain"/>
    <property type="match status" value="3"/>
</dbReference>
<keyword evidence="7" id="KW-1185">Reference proteome</keyword>
<dbReference type="PROSITE" id="PS50088">
    <property type="entry name" value="ANK_REPEAT"/>
    <property type="match status" value="5"/>
</dbReference>
<evidence type="ECO:0000256" key="2">
    <source>
        <dbReference type="ARBA" id="ARBA00023043"/>
    </source>
</evidence>
<dbReference type="Gene3D" id="1.10.750.20">
    <property type="entry name" value="SOCS box"/>
    <property type="match status" value="1"/>
</dbReference>
<evidence type="ECO:0000313" key="7">
    <source>
        <dbReference type="Proteomes" id="UP001626550"/>
    </source>
</evidence>
<feature type="domain" description="SOCS box" evidence="5">
    <location>
        <begin position="416"/>
        <end position="471"/>
    </location>
</feature>
<dbReference type="Proteomes" id="UP001626550">
    <property type="component" value="Unassembled WGS sequence"/>
</dbReference>
<feature type="region of interest" description="Disordered" evidence="4">
    <location>
        <begin position="1"/>
        <end position="32"/>
    </location>
</feature>
<dbReference type="InterPro" id="IPR036036">
    <property type="entry name" value="SOCS_box-like_dom_sf"/>
</dbReference>
<feature type="repeat" description="ANK" evidence="3">
    <location>
        <begin position="109"/>
        <end position="143"/>
    </location>
</feature>
<comment type="caution">
    <text evidence="6">The sequence shown here is derived from an EMBL/GenBank/DDBJ whole genome shotgun (WGS) entry which is preliminary data.</text>
</comment>
<gene>
    <name evidence="6" type="ORF">Ciccas_013354</name>
</gene>
<dbReference type="InterPro" id="IPR036770">
    <property type="entry name" value="Ankyrin_rpt-contain_sf"/>
</dbReference>